<sequence length="264" mass="28945">MPVELIHSQLLDKYKALCHFTTTTHGGVSEGNYATFNLGLYSGDSPENVMENRSRLVSTIGLPLENLFLPYQTHGDKVYVIDKEFLQYPSTKQVQLLSGVDAVITNIPLICIGVTTADCVPVLLFDPENKVFAAVHAGWRGTVANIVGKTIEEMIRVFGSVPQNLVACIGPAISQAVFEVGEEVVLVFENAGLDLERIGKVNDMTKKTHIDLSLANQILLQKSGLNYEKIDISGICTYRDSLSMFSARRQSVKSGRIVSGGYLY</sequence>
<evidence type="ECO:0000256" key="5">
    <source>
        <dbReference type="ARBA" id="ARBA00022801"/>
    </source>
</evidence>
<dbReference type="OrthoDB" id="4279at2"/>
<dbReference type="PANTHER" id="PTHR30616">
    <property type="entry name" value="UNCHARACTERIZED PROTEIN YFIH"/>
    <property type="match status" value="1"/>
</dbReference>
<evidence type="ECO:0000256" key="3">
    <source>
        <dbReference type="ARBA" id="ARBA00022679"/>
    </source>
</evidence>
<keyword evidence="6" id="KW-0862">Zinc</keyword>
<keyword evidence="5" id="KW-0378">Hydrolase</keyword>
<protein>
    <recommendedName>
        <fullName evidence="10">Purine nucleoside phosphorylase</fullName>
    </recommendedName>
</protein>
<evidence type="ECO:0000256" key="8">
    <source>
        <dbReference type="ARBA" id="ARBA00048968"/>
    </source>
</evidence>
<evidence type="ECO:0000313" key="12">
    <source>
        <dbReference type="Proteomes" id="UP000297861"/>
    </source>
</evidence>
<dbReference type="GO" id="GO:0017061">
    <property type="term" value="F:S-methyl-5-thioadenosine phosphorylase activity"/>
    <property type="evidence" value="ECO:0007669"/>
    <property type="project" value="UniProtKB-EC"/>
</dbReference>
<dbReference type="NCBIfam" id="TIGR00726">
    <property type="entry name" value="peptidoglycan editing factor PgeF"/>
    <property type="match status" value="1"/>
</dbReference>
<dbReference type="RefSeq" id="WP_134436405.1">
    <property type="nucleotide sequence ID" value="NZ_SOML01000006.1"/>
</dbReference>
<dbReference type="CDD" id="cd16833">
    <property type="entry name" value="YfiH"/>
    <property type="match status" value="1"/>
</dbReference>
<evidence type="ECO:0000256" key="9">
    <source>
        <dbReference type="ARBA" id="ARBA00049893"/>
    </source>
</evidence>
<proteinExistence type="inferred from homology"/>
<evidence type="ECO:0000256" key="10">
    <source>
        <dbReference type="RuleBase" id="RU361274"/>
    </source>
</evidence>
<dbReference type="PANTHER" id="PTHR30616:SF2">
    <property type="entry name" value="PURINE NUCLEOSIDE PHOSPHORYLASE LACC1"/>
    <property type="match status" value="1"/>
</dbReference>
<organism evidence="11 12">
    <name type="scientific">Dysgonomonas capnocytophagoides</name>
    <dbReference type="NCBI Taxonomy" id="45254"/>
    <lineage>
        <taxon>Bacteria</taxon>
        <taxon>Pseudomonadati</taxon>
        <taxon>Bacteroidota</taxon>
        <taxon>Bacteroidia</taxon>
        <taxon>Bacteroidales</taxon>
        <taxon>Dysgonomonadaceae</taxon>
        <taxon>Dysgonomonas</taxon>
    </lineage>
</organism>
<dbReference type="AlphaFoldDB" id="A0A4Y8L170"/>
<comment type="caution">
    <text evidence="11">The sequence shown here is derived from an EMBL/GenBank/DDBJ whole genome shotgun (WGS) entry which is preliminary data.</text>
</comment>
<comment type="catalytic activity">
    <reaction evidence="1">
        <text>inosine + phosphate = alpha-D-ribose 1-phosphate + hypoxanthine</text>
        <dbReference type="Rhea" id="RHEA:27646"/>
        <dbReference type="ChEBI" id="CHEBI:17368"/>
        <dbReference type="ChEBI" id="CHEBI:17596"/>
        <dbReference type="ChEBI" id="CHEBI:43474"/>
        <dbReference type="ChEBI" id="CHEBI:57720"/>
        <dbReference type="EC" id="2.4.2.1"/>
    </reaction>
    <physiologicalReaction direction="left-to-right" evidence="1">
        <dbReference type="Rhea" id="RHEA:27647"/>
    </physiologicalReaction>
</comment>
<name>A0A4Y8L170_9BACT</name>
<gene>
    <name evidence="11" type="primary">pgeF</name>
    <name evidence="11" type="ORF">E2605_10325</name>
</gene>
<accession>A0A4Y8L170</accession>
<dbReference type="EMBL" id="SOML01000006">
    <property type="protein sequence ID" value="TFD95987.1"/>
    <property type="molecule type" value="Genomic_DNA"/>
</dbReference>
<dbReference type="GO" id="GO:0016787">
    <property type="term" value="F:hydrolase activity"/>
    <property type="evidence" value="ECO:0007669"/>
    <property type="project" value="UniProtKB-KW"/>
</dbReference>
<evidence type="ECO:0000313" key="11">
    <source>
        <dbReference type="EMBL" id="TFD95987.1"/>
    </source>
</evidence>
<comment type="catalytic activity">
    <reaction evidence="8">
        <text>adenosine + phosphate = alpha-D-ribose 1-phosphate + adenine</text>
        <dbReference type="Rhea" id="RHEA:27642"/>
        <dbReference type="ChEBI" id="CHEBI:16335"/>
        <dbReference type="ChEBI" id="CHEBI:16708"/>
        <dbReference type="ChEBI" id="CHEBI:43474"/>
        <dbReference type="ChEBI" id="CHEBI:57720"/>
        <dbReference type="EC" id="2.4.2.1"/>
    </reaction>
    <physiologicalReaction direction="left-to-right" evidence="8">
        <dbReference type="Rhea" id="RHEA:27643"/>
    </physiologicalReaction>
</comment>
<evidence type="ECO:0000256" key="4">
    <source>
        <dbReference type="ARBA" id="ARBA00022723"/>
    </source>
</evidence>
<comment type="catalytic activity">
    <reaction evidence="7">
        <text>adenosine + H2O + H(+) = inosine + NH4(+)</text>
        <dbReference type="Rhea" id="RHEA:24408"/>
        <dbReference type="ChEBI" id="CHEBI:15377"/>
        <dbReference type="ChEBI" id="CHEBI:15378"/>
        <dbReference type="ChEBI" id="CHEBI:16335"/>
        <dbReference type="ChEBI" id="CHEBI:17596"/>
        <dbReference type="ChEBI" id="CHEBI:28938"/>
        <dbReference type="EC" id="3.5.4.4"/>
    </reaction>
    <physiologicalReaction direction="left-to-right" evidence="7">
        <dbReference type="Rhea" id="RHEA:24409"/>
    </physiologicalReaction>
</comment>
<evidence type="ECO:0000256" key="6">
    <source>
        <dbReference type="ARBA" id="ARBA00022833"/>
    </source>
</evidence>
<dbReference type="InterPro" id="IPR003730">
    <property type="entry name" value="Cu_polyphenol_OxRdtase"/>
</dbReference>
<keyword evidence="4" id="KW-0479">Metal-binding</keyword>
<dbReference type="STRING" id="1121485.GCA_000426485_00396"/>
<dbReference type="Pfam" id="PF02578">
    <property type="entry name" value="Cu-oxidase_4"/>
    <property type="match status" value="1"/>
</dbReference>
<dbReference type="Proteomes" id="UP000297861">
    <property type="component" value="Unassembled WGS sequence"/>
</dbReference>
<dbReference type="Gene3D" id="3.60.140.10">
    <property type="entry name" value="CNF1/YfiH-like putative cysteine hydrolases"/>
    <property type="match status" value="1"/>
</dbReference>
<dbReference type="InterPro" id="IPR011324">
    <property type="entry name" value="Cytotoxic_necrot_fac-like_cat"/>
</dbReference>
<keyword evidence="3" id="KW-0808">Transferase</keyword>
<dbReference type="InterPro" id="IPR038371">
    <property type="entry name" value="Cu_polyphenol_OxRdtase_sf"/>
</dbReference>
<evidence type="ECO:0000256" key="1">
    <source>
        <dbReference type="ARBA" id="ARBA00000553"/>
    </source>
</evidence>
<comment type="catalytic activity">
    <reaction evidence="9">
        <text>S-methyl-5'-thioadenosine + phosphate = 5-(methylsulfanyl)-alpha-D-ribose 1-phosphate + adenine</text>
        <dbReference type="Rhea" id="RHEA:11852"/>
        <dbReference type="ChEBI" id="CHEBI:16708"/>
        <dbReference type="ChEBI" id="CHEBI:17509"/>
        <dbReference type="ChEBI" id="CHEBI:43474"/>
        <dbReference type="ChEBI" id="CHEBI:58533"/>
        <dbReference type="EC" id="2.4.2.28"/>
    </reaction>
    <physiologicalReaction direction="left-to-right" evidence="9">
        <dbReference type="Rhea" id="RHEA:11853"/>
    </physiologicalReaction>
</comment>
<dbReference type="GO" id="GO:0005507">
    <property type="term" value="F:copper ion binding"/>
    <property type="evidence" value="ECO:0007669"/>
    <property type="project" value="TreeGrafter"/>
</dbReference>
<reference evidence="11 12" key="1">
    <citation type="submission" date="2019-03" db="EMBL/GenBank/DDBJ databases">
        <title>San Antonio Military Medical Center submission to MRSN (WRAIR), pending publication.</title>
        <authorList>
            <person name="Blyth D.M."/>
            <person name="Mccarthy S.L."/>
            <person name="Schall S.E."/>
            <person name="Stam J.A."/>
            <person name="Ong A.C."/>
            <person name="Mcgann P.T."/>
        </authorList>
    </citation>
    <scope>NUCLEOTIDE SEQUENCE [LARGE SCALE GENOMIC DNA]</scope>
    <source>
        <strain evidence="11 12">MRSN571793</strain>
    </source>
</reference>
<keyword evidence="12" id="KW-1185">Reference proteome</keyword>
<evidence type="ECO:0000256" key="2">
    <source>
        <dbReference type="ARBA" id="ARBA00007353"/>
    </source>
</evidence>
<evidence type="ECO:0000256" key="7">
    <source>
        <dbReference type="ARBA" id="ARBA00047989"/>
    </source>
</evidence>
<comment type="similarity">
    <text evidence="2 10">Belongs to the purine nucleoside phosphorylase YfiH/LACC1 family.</text>
</comment>
<dbReference type="SUPFAM" id="SSF64438">
    <property type="entry name" value="CNF1/YfiH-like putative cysteine hydrolases"/>
    <property type="match status" value="1"/>
</dbReference>